<evidence type="ECO:0000313" key="2">
    <source>
        <dbReference type="EMBL" id="MFA0789252.1"/>
    </source>
</evidence>
<name>A0ABV4NI75_9GAMM</name>
<feature type="transmembrane region" description="Helical" evidence="1">
    <location>
        <begin position="30"/>
        <end position="51"/>
    </location>
</feature>
<evidence type="ECO:0000313" key="3">
    <source>
        <dbReference type="Proteomes" id="UP001569414"/>
    </source>
</evidence>
<protein>
    <submittedName>
        <fullName evidence="2">Uncharacterized protein</fullName>
    </submittedName>
</protein>
<dbReference type="EMBL" id="JBGMEL010000001">
    <property type="protein sequence ID" value="MFA0789252.1"/>
    <property type="molecule type" value="Genomic_DNA"/>
</dbReference>
<sequence>MIQALLASGIVFVLLKLFERGKNRGLDGFTSFAFVLIPAMLIFLARIVTGIAGINQELLFILVILYLIIPALMLRFQFELPWKPSILYGLMVLFVVTAVDSIFYLLINTYAA</sequence>
<dbReference type="Proteomes" id="UP001569414">
    <property type="component" value="Unassembled WGS sequence"/>
</dbReference>
<accession>A0ABV4NI75</accession>
<evidence type="ECO:0000256" key="1">
    <source>
        <dbReference type="SAM" id="Phobius"/>
    </source>
</evidence>
<keyword evidence="3" id="KW-1185">Reference proteome</keyword>
<keyword evidence="1" id="KW-0812">Transmembrane</keyword>
<organism evidence="2 3">
    <name type="scientific">Microbulbifer echini</name>
    <dbReference type="NCBI Taxonomy" id="1529067"/>
    <lineage>
        <taxon>Bacteria</taxon>
        <taxon>Pseudomonadati</taxon>
        <taxon>Pseudomonadota</taxon>
        <taxon>Gammaproteobacteria</taxon>
        <taxon>Cellvibrionales</taxon>
        <taxon>Microbulbiferaceae</taxon>
        <taxon>Microbulbifer</taxon>
    </lineage>
</organism>
<reference evidence="2 3" key="1">
    <citation type="submission" date="2024-08" db="EMBL/GenBank/DDBJ databases">
        <authorList>
            <person name="Ishaq N."/>
        </authorList>
    </citation>
    <scope>NUCLEOTIDE SEQUENCE [LARGE SCALE GENOMIC DNA]</scope>
    <source>
        <strain evidence="2 3">JCM 30400</strain>
    </source>
</reference>
<comment type="caution">
    <text evidence="2">The sequence shown here is derived from an EMBL/GenBank/DDBJ whole genome shotgun (WGS) entry which is preliminary data.</text>
</comment>
<feature type="transmembrane region" description="Helical" evidence="1">
    <location>
        <begin position="58"/>
        <end position="74"/>
    </location>
</feature>
<keyword evidence="1" id="KW-1133">Transmembrane helix</keyword>
<proteinExistence type="predicted"/>
<feature type="transmembrane region" description="Helical" evidence="1">
    <location>
        <begin position="86"/>
        <end position="107"/>
    </location>
</feature>
<gene>
    <name evidence="2" type="ORF">ACCI51_01760</name>
</gene>
<keyword evidence="1" id="KW-0472">Membrane</keyword>
<dbReference type="RefSeq" id="WP_371842383.1">
    <property type="nucleotide sequence ID" value="NZ_JBGMEL010000001.1"/>
</dbReference>